<keyword evidence="5" id="KW-0175">Coiled coil</keyword>
<dbReference type="EMBL" id="JBHUMY010000018">
    <property type="protein sequence ID" value="MFD2661850.1"/>
    <property type="molecule type" value="Genomic_DNA"/>
</dbReference>
<evidence type="ECO:0000256" key="3">
    <source>
        <dbReference type="ARBA" id="ARBA00023143"/>
    </source>
</evidence>
<dbReference type="Proteomes" id="UP001597493">
    <property type="component" value="Unassembled WGS sequence"/>
</dbReference>
<organism evidence="8 9">
    <name type="scientific">Paenibacillus thailandensis</name>
    <dbReference type="NCBI Taxonomy" id="393250"/>
    <lineage>
        <taxon>Bacteria</taxon>
        <taxon>Bacillati</taxon>
        <taxon>Bacillota</taxon>
        <taxon>Bacilli</taxon>
        <taxon>Bacillales</taxon>
        <taxon>Paenibacillaceae</taxon>
        <taxon>Paenibacillus</taxon>
    </lineage>
</organism>
<dbReference type="PANTHER" id="PTHR42792">
    <property type="entry name" value="FLAGELLIN"/>
    <property type="match status" value="1"/>
</dbReference>
<dbReference type="InterPro" id="IPR046358">
    <property type="entry name" value="Flagellin_C"/>
</dbReference>
<feature type="domain" description="Flagellin C-terminal" evidence="7">
    <location>
        <begin position="540"/>
        <end position="623"/>
    </location>
</feature>
<feature type="coiled-coil region" evidence="5">
    <location>
        <begin position="555"/>
        <end position="589"/>
    </location>
</feature>
<dbReference type="Gene3D" id="6.10.10.10">
    <property type="entry name" value="Flagellar export chaperone, C-terminal domain"/>
    <property type="match status" value="1"/>
</dbReference>
<evidence type="ECO:0000313" key="8">
    <source>
        <dbReference type="EMBL" id="MFD2661850.1"/>
    </source>
</evidence>
<proteinExistence type="inferred from homology"/>
<keyword evidence="8" id="KW-0969">Cilium</keyword>
<dbReference type="RefSeq" id="WP_379275289.1">
    <property type="nucleotide sequence ID" value="NZ_JBHUGT010000023.1"/>
</dbReference>
<evidence type="ECO:0000259" key="6">
    <source>
        <dbReference type="Pfam" id="PF00669"/>
    </source>
</evidence>
<keyword evidence="8" id="KW-0282">Flagellum</keyword>
<evidence type="ECO:0000256" key="5">
    <source>
        <dbReference type="SAM" id="Coils"/>
    </source>
</evidence>
<name>A0ABW5R0I4_9BACL</name>
<evidence type="ECO:0000313" key="9">
    <source>
        <dbReference type="Proteomes" id="UP001597493"/>
    </source>
</evidence>
<comment type="caution">
    <text evidence="8">The sequence shown here is derived from an EMBL/GenBank/DDBJ whole genome shotgun (WGS) entry which is preliminary data.</text>
</comment>
<keyword evidence="9" id="KW-1185">Reference proteome</keyword>
<dbReference type="InterPro" id="IPR042187">
    <property type="entry name" value="Flagellin_C_sub2"/>
</dbReference>
<comment type="similarity">
    <text evidence="1 4">Belongs to the bacterial flagellin family.</text>
</comment>
<dbReference type="PANTHER" id="PTHR42792:SF2">
    <property type="entry name" value="FLAGELLIN"/>
    <property type="match status" value="1"/>
</dbReference>
<evidence type="ECO:0000256" key="1">
    <source>
        <dbReference type="ARBA" id="ARBA00005709"/>
    </source>
</evidence>
<dbReference type="PRINTS" id="PR00207">
    <property type="entry name" value="FLAGELLIN"/>
</dbReference>
<sequence>MDLRITHNIAALNAYNRLNKNNKSTGSSMEKLSSGQRINKAADDAAGLAISEKMRGQIRGLNQAHRNIQDGVSVVQTADGAFQQITDMIHRQRELIVQGMNGTYTYEDKRNIEQEIHQLTEAIDSIAKGTDFNTINLLARDDYQILADRSSHTVEVTTSGPFPPTVTDLEQYTYFFPIGTTEVPLTVQSSDTGTTVSDTYTTDARMTPITSTDGRQGYNDYEKNVHTHTETTATTERSYERTLVTDPRFKELDVKSNTINNVFFQTTLIPNGTIVGQYPDFGGFEDRYTAVEIDGVSHTLNEFTLIGSSVTADTISAVYEKDGIQVEKIMSSDGSGFKAEFKVRNQSGIDGKQIRFSAVFQPEYNGAYTISSSSGVPVGGTASNTEIPDSGTVFELSNDLVDYNFSFLSGGSYAKPDSLTTGGAALMSGSTADGITPSWEIAGLDDGAVAEFGISLGNFNFKKDVYLIKNQTTTEIDSIVETVTTDIKDIDYIPPKLDIQTGDAENQFISIPLYNVKADGLGITNIGILPPAVPENSLARTDGALARVTNYRSVYGALQNRLEHTMNNVDQYAENLTAAESRIRDADMAKEMMEVTKSGILTQTAQAMLAHSNQNPQSILQLFES</sequence>
<comment type="subcellular location">
    <subcellularLocation>
        <location evidence="4">Secreted</location>
    </subcellularLocation>
    <subcellularLocation>
        <location evidence="4">Bacterial flagellum</location>
    </subcellularLocation>
</comment>
<feature type="domain" description="Flagellin N-terminal" evidence="6">
    <location>
        <begin position="5"/>
        <end position="139"/>
    </location>
</feature>
<comment type="function">
    <text evidence="4">Flagellin is the subunit protein which polymerizes to form the filaments of bacterial flagella.</text>
</comment>
<reference evidence="9" key="1">
    <citation type="journal article" date="2019" name="Int. J. Syst. Evol. Microbiol.">
        <title>The Global Catalogue of Microorganisms (GCM) 10K type strain sequencing project: providing services to taxonomists for standard genome sequencing and annotation.</title>
        <authorList>
            <consortium name="The Broad Institute Genomics Platform"/>
            <consortium name="The Broad Institute Genome Sequencing Center for Infectious Disease"/>
            <person name="Wu L."/>
            <person name="Ma J."/>
        </authorList>
    </citation>
    <scope>NUCLEOTIDE SEQUENCE [LARGE SCALE GENOMIC DNA]</scope>
    <source>
        <strain evidence="9">TISTR 1827</strain>
    </source>
</reference>
<gene>
    <name evidence="8" type="ORF">ACFSW5_16465</name>
</gene>
<evidence type="ECO:0000256" key="4">
    <source>
        <dbReference type="RuleBase" id="RU362073"/>
    </source>
</evidence>
<dbReference type="SUPFAM" id="SSF64518">
    <property type="entry name" value="Phase 1 flagellin"/>
    <property type="match status" value="1"/>
</dbReference>
<keyword evidence="8" id="KW-0966">Cell projection</keyword>
<dbReference type="Pfam" id="PF00700">
    <property type="entry name" value="Flagellin_C"/>
    <property type="match status" value="1"/>
</dbReference>
<keyword evidence="4" id="KW-0964">Secreted</keyword>
<dbReference type="Gene3D" id="1.20.1330.10">
    <property type="entry name" value="f41 fragment of flagellin, N-terminal domain"/>
    <property type="match status" value="2"/>
</dbReference>
<protein>
    <recommendedName>
        <fullName evidence="2 4">Flagellin</fullName>
    </recommendedName>
</protein>
<evidence type="ECO:0000259" key="7">
    <source>
        <dbReference type="Pfam" id="PF00700"/>
    </source>
</evidence>
<evidence type="ECO:0000256" key="2">
    <source>
        <dbReference type="ARBA" id="ARBA00020110"/>
    </source>
</evidence>
<dbReference type="Pfam" id="PF00669">
    <property type="entry name" value="Flagellin_N"/>
    <property type="match status" value="1"/>
</dbReference>
<keyword evidence="3 4" id="KW-0975">Bacterial flagellum</keyword>
<accession>A0ABW5R0I4</accession>
<dbReference type="InterPro" id="IPR001492">
    <property type="entry name" value="Flagellin"/>
</dbReference>
<dbReference type="InterPro" id="IPR001029">
    <property type="entry name" value="Flagellin_N"/>
</dbReference>